<keyword evidence="6" id="KW-0648">Protein biosynthesis</keyword>
<dbReference type="InterPro" id="IPR004364">
    <property type="entry name" value="Aa-tRNA-synt_II"/>
</dbReference>
<dbReference type="AlphaFoldDB" id="A0A2T9YF24"/>
<dbReference type="InterPro" id="IPR045864">
    <property type="entry name" value="aa-tRNA-synth_II/BPL/LPL"/>
</dbReference>
<dbReference type="EMBL" id="MBFT01000337">
    <property type="protein sequence ID" value="PVU93045.1"/>
    <property type="molecule type" value="Genomic_DNA"/>
</dbReference>
<dbReference type="InterPro" id="IPR006195">
    <property type="entry name" value="aa-tRNA-synth_II"/>
</dbReference>
<dbReference type="InterPro" id="IPR004365">
    <property type="entry name" value="NA-bd_OB_tRNA"/>
</dbReference>
<evidence type="ECO:0000256" key="3">
    <source>
        <dbReference type="ARBA" id="ARBA00022598"/>
    </source>
</evidence>
<reference evidence="11 13" key="1">
    <citation type="journal article" date="2018" name="MBio">
        <title>Comparative Genomics Reveals the Core Gene Toolbox for the Fungus-Insect Symbiosis.</title>
        <authorList>
            <person name="Wang Y."/>
            <person name="Stata M."/>
            <person name="Wang W."/>
            <person name="Stajich J.E."/>
            <person name="White M.M."/>
            <person name="Moncalvo J.M."/>
        </authorList>
    </citation>
    <scope>NUCLEOTIDE SEQUENCE [LARGE SCALE GENOMIC DNA]</scope>
    <source>
        <strain evidence="11 13">AUS-77-4</strain>
    </source>
</reference>
<dbReference type="PANTHER" id="PTHR22594">
    <property type="entry name" value="ASPARTYL/LYSYL-TRNA SYNTHETASE"/>
    <property type="match status" value="1"/>
</dbReference>
<dbReference type="GO" id="GO:0004816">
    <property type="term" value="F:asparagine-tRNA ligase activity"/>
    <property type="evidence" value="ECO:0007669"/>
    <property type="project" value="UniProtKB-EC"/>
</dbReference>
<dbReference type="Gene3D" id="3.30.930.10">
    <property type="entry name" value="Bira Bifunctional Protein, Domain 2"/>
    <property type="match status" value="1"/>
</dbReference>
<dbReference type="NCBIfam" id="NF003037">
    <property type="entry name" value="PRK03932.1"/>
    <property type="match status" value="1"/>
</dbReference>
<dbReference type="NCBIfam" id="TIGR00457">
    <property type="entry name" value="asnS"/>
    <property type="match status" value="1"/>
</dbReference>
<dbReference type="EC" id="6.1.1.22" evidence="2"/>
<evidence type="ECO:0000256" key="9">
    <source>
        <dbReference type="SAM" id="Coils"/>
    </source>
</evidence>
<dbReference type="Gene3D" id="2.40.50.140">
    <property type="entry name" value="Nucleic acid-binding proteins"/>
    <property type="match status" value="1"/>
</dbReference>
<organism evidence="11 13">
    <name type="scientific">Furculomyces boomerangus</name>
    <dbReference type="NCBI Taxonomy" id="61424"/>
    <lineage>
        <taxon>Eukaryota</taxon>
        <taxon>Fungi</taxon>
        <taxon>Fungi incertae sedis</taxon>
        <taxon>Zoopagomycota</taxon>
        <taxon>Kickxellomycotina</taxon>
        <taxon>Harpellomycetes</taxon>
        <taxon>Harpellales</taxon>
        <taxon>Harpellaceae</taxon>
        <taxon>Furculomyces</taxon>
    </lineage>
</organism>
<dbReference type="InterPro" id="IPR012340">
    <property type="entry name" value="NA-bd_OB-fold"/>
</dbReference>
<dbReference type="GO" id="GO:0005524">
    <property type="term" value="F:ATP binding"/>
    <property type="evidence" value="ECO:0007669"/>
    <property type="project" value="UniProtKB-KW"/>
</dbReference>
<dbReference type="InterPro" id="IPR002312">
    <property type="entry name" value="Asp/Asn-tRNA-synth_IIb"/>
</dbReference>
<sequence>MDKLKDKINSIRLEAEAASARADAAEMALKQLNDQQTEREHEINSLTNRVSMLEEELERKDAKIAETKQLVEDNENSKNAGDTLSKRIHMLEEKLEEAELELQQTKEKLRNMDIKADTLERTVAQMENERNDFERKHEELNEKYIKIKEEHEETIKALEDLSLKLLPTTNQKLFKSLHLFPLRKYTTQNKKALLNSLTPTIKDVLNTKVGSEVEISGWVRSFRKQKRIAFAKLHDGSSQDSLQVVFDPESCELPKEISFGSAVRVWGTISSSMGGEQSIELQASKILVEGSTDPSYPFQKKYQTPEFTRNYEHLRPKLELFNTIMRIRNQAEHEIHSFYTDNQFTKIHTPILVQNDCEGAGETFSIEQPQNPFFDSRTNLTVSAQLHLEAACSAHNRVYTFNPAFRAETGITNRHLAEFWMVEAELCFVDNVDRLMDIIEANVSTPINKIVNKMQKELDFLSKFYNVPDLIVKLDKYSSTDFVRISYKEAIEILQLAQSNGTSFQFPPKFGNSLQSEHELYLTNTHFNQTPVFVYNYPKEIKAFYMKPNPDNSTVACIDLLFPGIAELAGGSVRDNDHDSIKSRMVSSNPLATSQLDWYFDLRKFGSAPHSGYGIGFDRFVQLLTGSKSIRDVIMFPRYFDHIKC</sequence>
<evidence type="ECO:0000313" key="12">
    <source>
        <dbReference type="EMBL" id="PVU93045.1"/>
    </source>
</evidence>
<dbReference type="InterPro" id="IPR004522">
    <property type="entry name" value="Asn-tRNA-ligase"/>
</dbReference>
<feature type="domain" description="Aminoacyl-transfer RNA synthetases class-II family profile" evidence="10">
    <location>
        <begin position="325"/>
        <end position="637"/>
    </location>
</feature>
<comment type="similarity">
    <text evidence="1">Belongs to the class-II aminoacyl-tRNA synthetase family.</text>
</comment>
<dbReference type="Gene3D" id="1.20.5.340">
    <property type="match status" value="1"/>
</dbReference>
<evidence type="ECO:0000256" key="4">
    <source>
        <dbReference type="ARBA" id="ARBA00022741"/>
    </source>
</evidence>
<evidence type="ECO:0000256" key="8">
    <source>
        <dbReference type="ARBA" id="ARBA00023146"/>
    </source>
</evidence>
<dbReference type="Proteomes" id="UP000245699">
    <property type="component" value="Unassembled WGS sequence"/>
</dbReference>
<dbReference type="Pfam" id="PF00152">
    <property type="entry name" value="tRNA-synt_2"/>
    <property type="match status" value="1"/>
</dbReference>
<evidence type="ECO:0000256" key="5">
    <source>
        <dbReference type="ARBA" id="ARBA00022840"/>
    </source>
</evidence>
<keyword evidence="8" id="KW-0030">Aminoacyl-tRNA synthetase</keyword>
<evidence type="ECO:0000256" key="7">
    <source>
        <dbReference type="ARBA" id="ARBA00023054"/>
    </source>
</evidence>
<keyword evidence="7 9" id="KW-0175">Coiled coil</keyword>
<dbReference type="GO" id="GO:0005739">
    <property type="term" value="C:mitochondrion"/>
    <property type="evidence" value="ECO:0007669"/>
    <property type="project" value="TreeGrafter"/>
</dbReference>
<dbReference type="SUPFAM" id="SSF57997">
    <property type="entry name" value="Tropomyosin"/>
    <property type="match status" value="1"/>
</dbReference>
<dbReference type="SUPFAM" id="SSF50249">
    <property type="entry name" value="Nucleic acid-binding proteins"/>
    <property type="match status" value="1"/>
</dbReference>
<dbReference type="GO" id="GO:0006421">
    <property type="term" value="P:asparaginyl-tRNA aminoacylation"/>
    <property type="evidence" value="ECO:0007669"/>
    <property type="project" value="InterPro"/>
</dbReference>
<keyword evidence="13" id="KW-1185">Reference proteome</keyword>
<dbReference type="Pfam" id="PF01336">
    <property type="entry name" value="tRNA_anti-codon"/>
    <property type="match status" value="1"/>
</dbReference>
<dbReference type="PRINTS" id="PR01042">
    <property type="entry name" value="TRNASYNTHASP"/>
</dbReference>
<dbReference type="STRING" id="61424.A0A2T9YF24"/>
<evidence type="ECO:0000256" key="6">
    <source>
        <dbReference type="ARBA" id="ARBA00022917"/>
    </source>
</evidence>
<dbReference type="PANTHER" id="PTHR22594:SF34">
    <property type="entry name" value="ASPARAGINE--TRNA LIGASE, MITOCHONDRIAL-RELATED"/>
    <property type="match status" value="1"/>
</dbReference>
<dbReference type="OrthoDB" id="1931232at2759"/>
<accession>A0A2T9YF24</accession>
<name>A0A2T9YF24_9FUNG</name>
<evidence type="ECO:0000313" key="13">
    <source>
        <dbReference type="Proteomes" id="UP000245699"/>
    </source>
</evidence>
<dbReference type="GO" id="GO:0003676">
    <property type="term" value="F:nucleic acid binding"/>
    <property type="evidence" value="ECO:0007669"/>
    <property type="project" value="InterPro"/>
</dbReference>
<keyword evidence="4" id="KW-0547">Nucleotide-binding</keyword>
<gene>
    <name evidence="12" type="ORF">BB559_003475</name>
    <name evidence="11" type="ORF">BB559_004388</name>
</gene>
<proteinExistence type="inferred from homology"/>
<dbReference type="PROSITE" id="PS50862">
    <property type="entry name" value="AA_TRNA_LIGASE_II"/>
    <property type="match status" value="1"/>
</dbReference>
<comment type="caution">
    <text evidence="11">The sequence shown here is derived from an EMBL/GenBank/DDBJ whole genome shotgun (WGS) entry which is preliminary data.</text>
</comment>
<evidence type="ECO:0000259" key="10">
    <source>
        <dbReference type="PROSITE" id="PS50862"/>
    </source>
</evidence>
<dbReference type="Pfam" id="PF00261">
    <property type="entry name" value="Tropomyosin"/>
    <property type="match status" value="1"/>
</dbReference>
<feature type="coiled-coil region" evidence="9">
    <location>
        <begin position="1"/>
        <end position="161"/>
    </location>
</feature>
<evidence type="ECO:0000313" key="11">
    <source>
        <dbReference type="EMBL" id="PVU90936.1"/>
    </source>
</evidence>
<protein>
    <recommendedName>
        <fullName evidence="2">asparagine--tRNA ligase</fullName>
        <ecNumber evidence="2">6.1.1.22</ecNumber>
    </recommendedName>
</protein>
<dbReference type="CDD" id="cd04318">
    <property type="entry name" value="EcAsnRS_like_N"/>
    <property type="match status" value="1"/>
</dbReference>
<dbReference type="InterPro" id="IPR000533">
    <property type="entry name" value="Tropomyosin"/>
</dbReference>
<keyword evidence="3" id="KW-0436">Ligase</keyword>
<evidence type="ECO:0000256" key="1">
    <source>
        <dbReference type="ARBA" id="ARBA00008226"/>
    </source>
</evidence>
<dbReference type="EMBL" id="MBFT01000452">
    <property type="protein sequence ID" value="PVU90936.1"/>
    <property type="molecule type" value="Genomic_DNA"/>
</dbReference>
<evidence type="ECO:0000256" key="2">
    <source>
        <dbReference type="ARBA" id="ARBA00012816"/>
    </source>
</evidence>
<keyword evidence="5" id="KW-0067">ATP-binding</keyword>
<dbReference type="SUPFAM" id="SSF55681">
    <property type="entry name" value="Class II aaRS and biotin synthetases"/>
    <property type="match status" value="1"/>
</dbReference>